<name>I3DFH5_9PAST</name>
<evidence type="ECO:0000313" key="2">
    <source>
        <dbReference type="Proteomes" id="UP000006457"/>
    </source>
</evidence>
<dbReference type="eggNOG" id="COG1044">
    <property type="taxonomic scope" value="Bacteria"/>
</dbReference>
<dbReference type="AlphaFoldDB" id="I3DFH5"/>
<dbReference type="EMBL" id="AJSX01000019">
    <property type="protein sequence ID" value="EIJ70468.1"/>
    <property type="molecule type" value="Genomic_DNA"/>
</dbReference>
<comment type="caution">
    <text evidence="1">The sequence shown here is derived from an EMBL/GenBank/DDBJ whole genome shotgun (WGS) entry which is preliminary data.</text>
</comment>
<protein>
    <submittedName>
        <fullName evidence="1">Uncharacterized protein</fullName>
    </submittedName>
</protein>
<proteinExistence type="predicted"/>
<dbReference type="InterPro" id="IPR011004">
    <property type="entry name" value="Trimer_LpxA-like_sf"/>
</dbReference>
<keyword evidence="2" id="KW-1185">Reference proteome</keyword>
<dbReference type="RefSeq" id="WP_005759904.1">
    <property type="nucleotide sequence ID" value="NZ_AJSX01000019.1"/>
</dbReference>
<dbReference type="PATRIC" id="fig|1095749.3.peg.800"/>
<gene>
    <name evidence="1" type="ORF">HMPREF1052_1477</name>
</gene>
<dbReference type="SUPFAM" id="SSF51161">
    <property type="entry name" value="Trimeric LpxA-like enzymes"/>
    <property type="match status" value="1"/>
</dbReference>
<organism evidence="1 2">
    <name type="scientific">Pasteurella bettyae CCUG 2042</name>
    <dbReference type="NCBI Taxonomy" id="1095749"/>
    <lineage>
        <taxon>Bacteria</taxon>
        <taxon>Pseudomonadati</taxon>
        <taxon>Pseudomonadota</taxon>
        <taxon>Gammaproteobacteria</taxon>
        <taxon>Pasteurellales</taxon>
        <taxon>Pasteurellaceae</taxon>
        <taxon>Pasteurella</taxon>
    </lineage>
</organism>
<sequence length="327" mass="35719">MKKYRLIEGDKEYRGQKLYQIQALRDFTTSNNTEVKTGDLGGFVSGEHNLSHEGNCWVANSAEVRDKSCVSENGYVGGFSYLNGAVQVFGNARITRGDFYGEVKIYDNAKVSVKGTVCDEVEIFGNAEVGGKNTNIFDAVKIFENAVIGGSLICDIKIGDNVQIYGNAQIGTQCCLAGNAEIYGNTRIKGGNVDIQDNVKICGAEITGGNRFKNNVQIVGQNIVISGSVSFSENAKIINTDETQSIEIGGDGTIAGNAFIRSQNDFVQSKIFSDFLEYFTAYKTENGIEIRYNDQSFSPEQVRKALSAYTEYETAIQIAKSRILGDF</sequence>
<reference evidence="1 2" key="1">
    <citation type="submission" date="2012-03" db="EMBL/GenBank/DDBJ databases">
        <authorList>
            <person name="Harkins D.M."/>
            <person name="Madupu R."/>
            <person name="Durkin A.S."/>
            <person name="Torralba M."/>
            <person name="Methe B."/>
            <person name="Sutton G.G."/>
            <person name="Nelson K.E."/>
        </authorList>
    </citation>
    <scope>NUCLEOTIDE SEQUENCE [LARGE SCALE GENOMIC DNA]</scope>
    <source>
        <strain evidence="1 2">CCUG 2042</strain>
    </source>
</reference>
<accession>I3DFH5</accession>
<dbReference type="Proteomes" id="UP000006457">
    <property type="component" value="Unassembled WGS sequence"/>
</dbReference>
<evidence type="ECO:0000313" key="1">
    <source>
        <dbReference type="EMBL" id="EIJ70468.1"/>
    </source>
</evidence>
<dbReference type="Gene3D" id="2.160.10.10">
    <property type="entry name" value="Hexapeptide repeat proteins"/>
    <property type="match status" value="1"/>
</dbReference>